<dbReference type="OrthoDB" id="2321175at2759"/>
<protein>
    <submittedName>
        <fullName evidence="2">Uncharacterized protein</fullName>
    </submittedName>
</protein>
<dbReference type="Gene3D" id="3.40.630.30">
    <property type="match status" value="1"/>
</dbReference>
<dbReference type="AlphaFoldDB" id="A0A9P6Q869"/>
<feature type="compositionally biased region" description="Low complexity" evidence="1">
    <location>
        <begin position="324"/>
        <end position="337"/>
    </location>
</feature>
<gene>
    <name evidence="2" type="ORF">BG011_009700</name>
</gene>
<feature type="compositionally biased region" description="Basic and acidic residues" evidence="1">
    <location>
        <begin position="338"/>
        <end position="348"/>
    </location>
</feature>
<proteinExistence type="predicted"/>
<organism evidence="2 3">
    <name type="scientific">Mortierella polycephala</name>
    <dbReference type="NCBI Taxonomy" id="41804"/>
    <lineage>
        <taxon>Eukaryota</taxon>
        <taxon>Fungi</taxon>
        <taxon>Fungi incertae sedis</taxon>
        <taxon>Mucoromycota</taxon>
        <taxon>Mortierellomycotina</taxon>
        <taxon>Mortierellomycetes</taxon>
        <taxon>Mortierellales</taxon>
        <taxon>Mortierellaceae</taxon>
        <taxon>Mortierella</taxon>
    </lineage>
</organism>
<dbReference type="EMBL" id="JAAAJA010000089">
    <property type="protein sequence ID" value="KAG0262779.1"/>
    <property type="molecule type" value="Genomic_DNA"/>
</dbReference>
<name>A0A9P6Q869_9FUNG</name>
<accession>A0A9P6Q869</accession>
<sequence length="530" mass="59515">MAVESQHTSLHKTVDLGDGLVMRWSTKADTENVASLVSEAFKWFPLGVEVPDDRVPGPNEFMRAGVRRLLSGKTPTMSENHYALVEDTKRKDGENPIVACVSLHTVSGFYGSINLPFGKPELIATDPDYRNRGLVRKLLLGMVHPESEARGDILQFIPGIGYFYRQFGYDYGLSMAGASRIETPDMIPRLPKDKSEPYTLRQATLEDLPFLNRLSTRERLHANIQVGAYYTNEYWKYTVHDAFQEKQSIFDCDRDTRIITEVASGRPVGFTIMSFAFFGTSLEAMALEEDAVVVDMTDSVLRQLFAIAKDHMDELNQGRDALSKKNAPAQEQQAEASKASETKADDKPAPISMSLRLHPKHPLIVLLGNKALRGPENIPSGFRLYTRIHSYPAFIKAVKPELEKRLANSALAGVSGHLRLDFFRKVEGCSGKGLEIVLEKGKIVEAKDWAKPTFEKLLEESLAWKKAGNTPVLYQATFSPLTFTSLLTGKNTLEELQWSYPENNVKGDNTRLLLNTLFPKVDQDFDVFFW</sequence>
<reference evidence="2" key="1">
    <citation type="journal article" date="2020" name="Fungal Divers.">
        <title>Resolving the Mortierellaceae phylogeny through synthesis of multi-gene phylogenetics and phylogenomics.</title>
        <authorList>
            <person name="Vandepol N."/>
            <person name="Liber J."/>
            <person name="Desiro A."/>
            <person name="Na H."/>
            <person name="Kennedy M."/>
            <person name="Barry K."/>
            <person name="Grigoriev I.V."/>
            <person name="Miller A.N."/>
            <person name="O'Donnell K."/>
            <person name="Stajich J.E."/>
            <person name="Bonito G."/>
        </authorList>
    </citation>
    <scope>NUCLEOTIDE SEQUENCE</scope>
    <source>
        <strain evidence="2">KOD948</strain>
    </source>
</reference>
<evidence type="ECO:0000313" key="2">
    <source>
        <dbReference type="EMBL" id="KAG0262779.1"/>
    </source>
</evidence>
<keyword evidence="3" id="KW-1185">Reference proteome</keyword>
<dbReference type="Proteomes" id="UP000726737">
    <property type="component" value="Unassembled WGS sequence"/>
</dbReference>
<dbReference type="InterPro" id="IPR016181">
    <property type="entry name" value="Acyl_CoA_acyltransferase"/>
</dbReference>
<comment type="caution">
    <text evidence="2">The sequence shown here is derived from an EMBL/GenBank/DDBJ whole genome shotgun (WGS) entry which is preliminary data.</text>
</comment>
<dbReference type="SUPFAM" id="SSF55729">
    <property type="entry name" value="Acyl-CoA N-acyltransferases (Nat)"/>
    <property type="match status" value="1"/>
</dbReference>
<evidence type="ECO:0000313" key="3">
    <source>
        <dbReference type="Proteomes" id="UP000726737"/>
    </source>
</evidence>
<dbReference type="Pfam" id="PF13527">
    <property type="entry name" value="Acetyltransf_9"/>
    <property type="match status" value="1"/>
</dbReference>
<feature type="region of interest" description="Disordered" evidence="1">
    <location>
        <begin position="322"/>
        <end position="352"/>
    </location>
</feature>
<evidence type="ECO:0000256" key="1">
    <source>
        <dbReference type="SAM" id="MobiDB-lite"/>
    </source>
</evidence>